<proteinExistence type="inferred from homology"/>
<dbReference type="GO" id="GO:0016747">
    <property type="term" value="F:acyltransferase activity, transferring groups other than amino-acyl groups"/>
    <property type="evidence" value="ECO:0007669"/>
    <property type="project" value="TreeGrafter"/>
</dbReference>
<evidence type="ECO:0000256" key="1">
    <source>
        <dbReference type="ARBA" id="ARBA00009861"/>
    </source>
</evidence>
<evidence type="ECO:0000256" key="2">
    <source>
        <dbReference type="ARBA" id="ARBA00022679"/>
    </source>
</evidence>
<protein>
    <submittedName>
        <fullName evidence="3">Uncharacterized protein</fullName>
    </submittedName>
</protein>
<dbReference type="Pfam" id="PF02458">
    <property type="entry name" value="Transferase"/>
    <property type="match status" value="1"/>
</dbReference>
<gene>
    <name evidence="3" type="ORF">KP509_16G041300</name>
</gene>
<dbReference type="InterPro" id="IPR050317">
    <property type="entry name" value="Plant_Fungal_Acyltransferase"/>
</dbReference>
<evidence type="ECO:0000313" key="3">
    <source>
        <dbReference type="EMBL" id="KAH7387793.1"/>
    </source>
</evidence>
<dbReference type="PANTHER" id="PTHR31642:SF310">
    <property type="entry name" value="FATTY ALCOHOL:CAFFEOYL-COA ACYLTRANSFERASE"/>
    <property type="match status" value="1"/>
</dbReference>
<comment type="caution">
    <text evidence="3">The sequence shown here is derived from an EMBL/GenBank/DDBJ whole genome shotgun (WGS) entry which is preliminary data.</text>
</comment>
<keyword evidence="4" id="KW-1185">Reference proteome</keyword>
<dbReference type="Gene3D" id="3.30.559.10">
    <property type="entry name" value="Chloramphenicol acetyltransferase-like domain"/>
    <property type="match status" value="2"/>
</dbReference>
<dbReference type="Proteomes" id="UP000825935">
    <property type="component" value="Chromosome 16"/>
</dbReference>
<sequence length="532" mass="58333">MGRATDDASRLGIGRLSEEMLTFEPPKMVNMRTSPGSSCNEHDPSGLMAMNGETKTMARLRVLELSNVDQMYDYYMRVALFYDVVKFNSEVANGSSTVGDHAENGPARRLEVALEELLVHYPAAGGRLCYNEAEGRLEIQYYDAPPIAAGGKLVDGGDYEFDTGVKFITAHANVAFKEIGDPSVANPSLDLLYPSPCLSAIFPGKNGSFSGNYVPRPVTIIQVTTFTCGGFCLSHLAHHTLLDGFGGGAFLQNLCSIARGKGLSIHPEFSVSRRQIFQPRTPPSPSLDVIRLASIRFHPDGQFIEALGSSQEQLPSGTATTIAFPYTALERLRHRASNFATDRKHLCSRYQALVGLLWIARAKSLRAGSNTVTQDLELRFPMNLRDKGIMGLNRHYPGNAVFQLAIRATVLELCELPLHEVVNKLRSVMGSVNFAECAQSLTDYIETKMKEGLTPDIDRPCLAIVALFGLPFYDADCGWGRPCFFGLPSKQLAARISILDNPSAAAWNALVVFNSEEERAAFMKEIADYILT</sequence>
<dbReference type="PANTHER" id="PTHR31642">
    <property type="entry name" value="TRICHOTHECENE 3-O-ACETYLTRANSFERASE"/>
    <property type="match status" value="1"/>
</dbReference>
<dbReference type="EMBL" id="CM035421">
    <property type="protein sequence ID" value="KAH7387793.1"/>
    <property type="molecule type" value="Genomic_DNA"/>
</dbReference>
<reference evidence="3" key="1">
    <citation type="submission" date="2021-08" db="EMBL/GenBank/DDBJ databases">
        <title>WGS assembly of Ceratopteris richardii.</title>
        <authorList>
            <person name="Marchant D.B."/>
            <person name="Chen G."/>
            <person name="Jenkins J."/>
            <person name="Shu S."/>
            <person name="Leebens-Mack J."/>
            <person name="Grimwood J."/>
            <person name="Schmutz J."/>
            <person name="Soltis P."/>
            <person name="Soltis D."/>
            <person name="Chen Z.-H."/>
        </authorList>
    </citation>
    <scope>NUCLEOTIDE SEQUENCE</scope>
    <source>
        <strain evidence="3">Whitten #5841</strain>
        <tissue evidence="3">Leaf</tissue>
    </source>
</reference>
<evidence type="ECO:0000313" key="4">
    <source>
        <dbReference type="Proteomes" id="UP000825935"/>
    </source>
</evidence>
<name>A0A8T2T1F4_CERRI</name>
<dbReference type="InterPro" id="IPR023213">
    <property type="entry name" value="CAT-like_dom_sf"/>
</dbReference>
<accession>A0A8T2T1F4</accession>
<keyword evidence="2" id="KW-0808">Transferase</keyword>
<dbReference type="AlphaFoldDB" id="A0A8T2T1F4"/>
<organism evidence="3 4">
    <name type="scientific">Ceratopteris richardii</name>
    <name type="common">Triangle waterfern</name>
    <dbReference type="NCBI Taxonomy" id="49495"/>
    <lineage>
        <taxon>Eukaryota</taxon>
        <taxon>Viridiplantae</taxon>
        <taxon>Streptophyta</taxon>
        <taxon>Embryophyta</taxon>
        <taxon>Tracheophyta</taxon>
        <taxon>Polypodiopsida</taxon>
        <taxon>Polypodiidae</taxon>
        <taxon>Polypodiales</taxon>
        <taxon>Pteridineae</taxon>
        <taxon>Pteridaceae</taxon>
        <taxon>Parkerioideae</taxon>
        <taxon>Ceratopteris</taxon>
    </lineage>
</organism>
<comment type="similarity">
    <text evidence="1">Belongs to the plant acyltransferase family.</text>
</comment>